<dbReference type="AlphaFoldDB" id="A0A9W9PGZ4"/>
<dbReference type="Proteomes" id="UP001150941">
    <property type="component" value="Unassembled WGS sequence"/>
</dbReference>
<dbReference type="GeneID" id="83198123"/>
<dbReference type="EMBL" id="JAPQKS010000002">
    <property type="protein sequence ID" value="KAJ5246540.1"/>
    <property type="molecule type" value="Genomic_DNA"/>
</dbReference>
<name>A0A9W9PGZ4_9EURO</name>
<dbReference type="RefSeq" id="XP_058333961.1">
    <property type="nucleotide sequence ID" value="XM_058470820.1"/>
</dbReference>
<dbReference type="InterPro" id="IPR007219">
    <property type="entry name" value="XnlR_reg_dom"/>
</dbReference>
<feature type="domain" description="Xylanolytic transcriptional activator regulatory" evidence="2">
    <location>
        <begin position="16"/>
        <end position="89"/>
    </location>
</feature>
<evidence type="ECO:0000256" key="1">
    <source>
        <dbReference type="ARBA" id="ARBA00023242"/>
    </source>
</evidence>
<proteinExistence type="predicted"/>
<evidence type="ECO:0000259" key="2">
    <source>
        <dbReference type="SMART" id="SM00906"/>
    </source>
</evidence>
<organism evidence="3 4">
    <name type="scientific">Penicillium chermesinum</name>
    <dbReference type="NCBI Taxonomy" id="63820"/>
    <lineage>
        <taxon>Eukaryota</taxon>
        <taxon>Fungi</taxon>
        <taxon>Dikarya</taxon>
        <taxon>Ascomycota</taxon>
        <taxon>Pezizomycotina</taxon>
        <taxon>Eurotiomycetes</taxon>
        <taxon>Eurotiomycetidae</taxon>
        <taxon>Eurotiales</taxon>
        <taxon>Aspergillaceae</taxon>
        <taxon>Penicillium</taxon>
    </lineage>
</organism>
<reference evidence="3" key="1">
    <citation type="submission" date="2022-11" db="EMBL/GenBank/DDBJ databases">
        <authorList>
            <person name="Petersen C."/>
        </authorList>
    </citation>
    <scope>NUCLEOTIDE SEQUENCE</scope>
    <source>
        <strain evidence="3">IBT 19713</strain>
    </source>
</reference>
<dbReference type="CDD" id="cd12148">
    <property type="entry name" value="fungal_TF_MHR"/>
    <property type="match status" value="1"/>
</dbReference>
<dbReference type="SMART" id="SM00906">
    <property type="entry name" value="Fungal_trans"/>
    <property type="match status" value="1"/>
</dbReference>
<protein>
    <submittedName>
        <fullName evidence="3">Transcriptional regulator family: Fungal Specific TF</fullName>
    </submittedName>
</protein>
<dbReference type="GO" id="GO:0003677">
    <property type="term" value="F:DNA binding"/>
    <property type="evidence" value="ECO:0007669"/>
    <property type="project" value="InterPro"/>
</dbReference>
<accession>A0A9W9PGZ4</accession>
<evidence type="ECO:0000313" key="4">
    <source>
        <dbReference type="Proteomes" id="UP001150941"/>
    </source>
</evidence>
<sequence length="238" mass="27177">MTQAQLMQYLGNMGQSWVFTSYAARLIISMNYHEIKSADLPLAHEEEIKGCIFCCYYLDRTLGSLFHRPLSLPEPRLSVTELASVFSNDLHATLMPVVLDLARVQGELLKCCKLADRGAKLAHQSNLNDQMVEIFPRLHCVSYHILVLCDIKGMLIHLKPTRTYGSDVFSCEWLAVEFAYHAIMVDIMRSRLKFMFSPMTHRECIAHSRTALKAMLSIQKILANTPGYEDPFPSFLTW</sequence>
<keyword evidence="4" id="KW-1185">Reference proteome</keyword>
<evidence type="ECO:0000313" key="3">
    <source>
        <dbReference type="EMBL" id="KAJ5246540.1"/>
    </source>
</evidence>
<dbReference type="GO" id="GO:0008270">
    <property type="term" value="F:zinc ion binding"/>
    <property type="evidence" value="ECO:0007669"/>
    <property type="project" value="InterPro"/>
</dbReference>
<keyword evidence="1" id="KW-0539">Nucleus</keyword>
<reference evidence="3" key="2">
    <citation type="journal article" date="2023" name="IMA Fungus">
        <title>Comparative genomic study of the Penicillium genus elucidates a diverse pangenome and 15 lateral gene transfer events.</title>
        <authorList>
            <person name="Petersen C."/>
            <person name="Sorensen T."/>
            <person name="Nielsen M.R."/>
            <person name="Sondergaard T.E."/>
            <person name="Sorensen J.L."/>
            <person name="Fitzpatrick D.A."/>
            <person name="Frisvad J.C."/>
            <person name="Nielsen K.L."/>
        </authorList>
    </citation>
    <scope>NUCLEOTIDE SEQUENCE</scope>
    <source>
        <strain evidence="3">IBT 19713</strain>
    </source>
</reference>
<dbReference type="OrthoDB" id="103819at2759"/>
<dbReference type="GO" id="GO:0006351">
    <property type="term" value="P:DNA-templated transcription"/>
    <property type="evidence" value="ECO:0007669"/>
    <property type="project" value="InterPro"/>
</dbReference>
<comment type="caution">
    <text evidence="3">The sequence shown here is derived from an EMBL/GenBank/DDBJ whole genome shotgun (WGS) entry which is preliminary data.</text>
</comment>
<gene>
    <name evidence="3" type="ORF">N7468_001523</name>
</gene>